<proteinExistence type="predicted"/>
<keyword evidence="3" id="KW-1185">Reference proteome</keyword>
<evidence type="ECO:0000256" key="1">
    <source>
        <dbReference type="SAM" id="MobiDB-lite"/>
    </source>
</evidence>
<feature type="region of interest" description="Disordered" evidence="1">
    <location>
        <begin position="60"/>
        <end position="95"/>
    </location>
</feature>
<dbReference type="AlphaFoldDB" id="A0A5B0MWI1"/>
<evidence type="ECO:0000313" key="3">
    <source>
        <dbReference type="Proteomes" id="UP000324748"/>
    </source>
</evidence>
<feature type="compositionally biased region" description="Polar residues" evidence="1">
    <location>
        <begin position="62"/>
        <end position="80"/>
    </location>
</feature>
<dbReference type="Proteomes" id="UP000324748">
    <property type="component" value="Unassembled WGS sequence"/>
</dbReference>
<protein>
    <submittedName>
        <fullName evidence="2">Uncharacterized protein</fullName>
    </submittedName>
</protein>
<organism evidence="2 3">
    <name type="scientific">Puccinia graminis f. sp. tritici</name>
    <dbReference type="NCBI Taxonomy" id="56615"/>
    <lineage>
        <taxon>Eukaryota</taxon>
        <taxon>Fungi</taxon>
        <taxon>Dikarya</taxon>
        <taxon>Basidiomycota</taxon>
        <taxon>Pucciniomycotina</taxon>
        <taxon>Pucciniomycetes</taxon>
        <taxon>Pucciniales</taxon>
        <taxon>Pucciniaceae</taxon>
        <taxon>Puccinia</taxon>
    </lineage>
</organism>
<dbReference type="EMBL" id="VSWC01000131">
    <property type="protein sequence ID" value="KAA1080586.1"/>
    <property type="molecule type" value="Genomic_DNA"/>
</dbReference>
<accession>A0A5B0MWI1</accession>
<gene>
    <name evidence="2" type="ORF">PGT21_013466</name>
</gene>
<name>A0A5B0MWI1_PUCGR</name>
<comment type="caution">
    <text evidence="2">The sequence shown here is derived from an EMBL/GenBank/DDBJ whole genome shotgun (WGS) entry which is preliminary data.</text>
</comment>
<reference evidence="2 3" key="1">
    <citation type="submission" date="2019-05" db="EMBL/GenBank/DDBJ databases">
        <title>Emergence of the Ug99 lineage of the wheat stem rust pathogen through somatic hybridization.</title>
        <authorList>
            <person name="Li F."/>
            <person name="Upadhyaya N.M."/>
            <person name="Sperschneider J."/>
            <person name="Matny O."/>
            <person name="Nguyen-Phuc H."/>
            <person name="Mago R."/>
            <person name="Raley C."/>
            <person name="Miller M.E."/>
            <person name="Silverstein K.A.T."/>
            <person name="Henningsen E."/>
            <person name="Hirsch C.D."/>
            <person name="Visser B."/>
            <person name="Pretorius Z.A."/>
            <person name="Steffenson B.J."/>
            <person name="Schwessinger B."/>
            <person name="Dodds P.N."/>
            <person name="Figueroa M."/>
        </authorList>
    </citation>
    <scope>NUCLEOTIDE SEQUENCE [LARGE SCALE GENOMIC DNA]</scope>
    <source>
        <strain evidence="2">21-0</strain>
    </source>
</reference>
<evidence type="ECO:0000313" key="2">
    <source>
        <dbReference type="EMBL" id="KAA1080586.1"/>
    </source>
</evidence>
<sequence length="95" mass="10108">MFLWVGPSSLSPLPGSAEILPSISLSQFMTTRSNPDPNNLLPLSDPEAIIRSHNAKQRRLKQLNSNSTVPPSLPSDTTPPATMADETAPALETSG</sequence>